<feature type="region of interest" description="Disordered" evidence="1">
    <location>
        <begin position="259"/>
        <end position="290"/>
    </location>
</feature>
<evidence type="ECO:0008006" key="4">
    <source>
        <dbReference type="Google" id="ProtNLM"/>
    </source>
</evidence>
<evidence type="ECO:0000313" key="2">
    <source>
        <dbReference type="EMBL" id="MDQ0644999.1"/>
    </source>
</evidence>
<gene>
    <name evidence="2" type="ORF">QFZ46_003159</name>
</gene>
<protein>
    <recommendedName>
        <fullName evidence="4">Bacteriocin biosynthesis cyclodehydratase domain-containing protein</fullName>
    </recommendedName>
</protein>
<sequence>MSPITPPTLTRLDPAYPLLWRDVDTVQFGLEGAVRISVSEPWVEQLLQSLRLGFRPSAFDVIAHGAGAPRDAARELLSALQPVLRTDAPPLPHVWIESLNLTDSRIAARTEIALVDEGFSMTERATPHAVAVVLVEGAASARQFAAHLRDDVTHLPIAFEMGGTTIGPLVVPGRTPCLTCRDGHERDRDPAWPMLHAQLIGTASGRITAARTAEAAALAARILSEPGRTNALKSVRISPDGRRVWRSVKFHAECRCREQSFRSPEGTGTAAAHPDQRHETTTAPGFARRA</sequence>
<name>A0ABU0PCE2_9MICO</name>
<dbReference type="EMBL" id="JAUSXK010000001">
    <property type="protein sequence ID" value="MDQ0644999.1"/>
    <property type="molecule type" value="Genomic_DNA"/>
</dbReference>
<comment type="caution">
    <text evidence="2">The sequence shown here is derived from an EMBL/GenBank/DDBJ whole genome shotgun (WGS) entry which is preliminary data.</text>
</comment>
<accession>A0ABU0PCE2</accession>
<evidence type="ECO:0000256" key="1">
    <source>
        <dbReference type="SAM" id="MobiDB-lite"/>
    </source>
</evidence>
<dbReference type="Gene3D" id="3.40.50.720">
    <property type="entry name" value="NAD(P)-binding Rossmann-like Domain"/>
    <property type="match status" value="1"/>
</dbReference>
<organism evidence="2 3">
    <name type="scientific">Microbacterium murale</name>
    <dbReference type="NCBI Taxonomy" id="1081040"/>
    <lineage>
        <taxon>Bacteria</taxon>
        <taxon>Bacillati</taxon>
        <taxon>Actinomycetota</taxon>
        <taxon>Actinomycetes</taxon>
        <taxon>Micrococcales</taxon>
        <taxon>Microbacteriaceae</taxon>
        <taxon>Microbacterium</taxon>
    </lineage>
</organism>
<evidence type="ECO:0000313" key="3">
    <source>
        <dbReference type="Proteomes" id="UP001239085"/>
    </source>
</evidence>
<keyword evidence="3" id="KW-1185">Reference proteome</keyword>
<reference evidence="2 3" key="1">
    <citation type="submission" date="2023-07" db="EMBL/GenBank/DDBJ databases">
        <title>Comparative genomics of wheat-associated soil bacteria to identify genetic determinants of phenazine resistance.</title>
        <authorList>
            <person name="Mouncey N."/>
        </authorList>
    </citation>
    <scope>NUCLEOTIDE SEQUENCE [LARGE SCALE GENOMIC DNA]</scope>
    <source>
        <strain evidence="2 3">W2I7</strain>
    </source>
</reference>
<proteinExistence type="predicted"/>
<dbReference type="Proteomes" id="UP001239085">
    <property type="component" value="Unassembled WGS sequence"/>
</dbReference>